<keyword evidence="4" id="KW-1185">Reference proteome</keyword>
<dbReference type="Gene3D" id="6.10.30.10">
    <property type="match status" value="1"/>
</dbReference>
<organism evidence="3 4">
    <name type="scientific">Flavimaribacter sediminis</name>
    <dbReference type="NCBI Taxonomy" id="2865987"/>
    <lineage>
        <taxon>Bacteria</taxon>
        <taxon>Pseudomonadati</taxon>
        <taxon>Pseudomonadota</taxon>
        <taxon>Alphaproteobacteria</taxon>
        <taxon>Hyphomicrobiales</taxon>
        <taxon>Rhizobiaceae</taxon>
        <taxon>Flavimaribacter</taxon>
    </lineage>
</organism>
<gene>
    <name evidence="3" type="ORF">K1W69_16075</name>
</gene>
<dbReference type="SUPFAM" id="SSF50249">
    <property type="entry name" value="Nucleic acid-binding proteins"/>
    <property type="match status" value="1"/>
</dbReference>
<reference evidence="3" key="1">
    <citation type="submission" date="2021-08" db="EMBL/GenBank/DDBJ databases">
        <title>Hoeflea bacterium WL0058 sp. nov., isolated from the sediment.</title>
        <authorList>
            <person name="Wang L."/>
            <person name="Zhang D."/>
        </authorList>
    </citation>
    <scope>NUCLEOTIDE SEQUENCE</scope>
    <source>
        <strain evidence="3">WL0058</strain>
    </source>
</reference>
<dbReference type="Pfam" id="PF12172">
    <property type="entry name" value="zf-ChsH2"/>
    <property type="match status" value="1"/>
</dbReference>
<dbReference type="InterPro" id="IPR052513">
    <property type="entry name" value="Thioester_dehydratase-like"/>
</dbReference>
<evidence type="ECO:0000259" key="1">
    <source>
        <dbReference type="Pfam" id="PF01796"/>
    </source>
</evidence>
<sequence length="143" mass="15922">MNAPDNFPTPVIDALNAPYWDALGQGHLSYQHCKTCSNSWLPARSECPGCLDTNWCWQTASGDARLVSWVVYHRAFDPAFQERLPYNVAIVELDEGPRLISNIVGLDAKQDIGSQLRIDQPLQLAIRHEHGVAIPAFVIKAVQ</sequence>
<dbReference type="PANTHER" id="PTHR34075:SF5">
    <property type="entry name" value="BLR3430 PROTEIN"/>
    <property type="match status" value="1"/>
</dbReference>
<proteinExistence type="predicted"/>
<dbReference type="InterPro" id="IPR012340">
    <property type="entry name" value="NA-bd_OB-fold"/>
</dbReference>
<dbReference type="Proteomes" id="UP001196509">
    <property type="component" value="Unassembled WGS sequence"/>
</dbReference>
<dbReference type="RefSeq" id="WP_220229450.1">
    <property type="nucleotide sequence ID" value="NZ_JAICBX010000003.1"/>
</dbReference>
<dbReference type="PANTHER" id="PTHR34075">
    <property type="entry name" value="BLR3430 PROTEIN"/>
    <property type="match status" value="1"/>
</dbReference>
<dbReference type="EMBL" id="JAICBX010000003">
    <property type="protein sequence ID" value="MBW8638715.1"/>
    <property type="molecule type" value="Genomic_DNA"/>
</dbReference>
<feature type="domain" description="ChsH2 C-terminal OB-fold" evidence="1">
    <location>
        <begin position="57"/>
        <end position="126"/>
    </location>
</feature>
<dbReference type="AlphaFoldDB" id="A0AAE2ZPZ3"/>
<protein>
    <submittedName>
        <fullName evidence="3">OB-fold domain-containing protein</fullName>
    </submittedName>
</protein>
<dbReference type="InterPro" id="IPR022002">
    <property type="entry name" value="ChsH2_Znr"/>
</dbReference>
<evidence type="ECO:0000259" key="2">
    <source>
        <dbReference type="Pfam" id="PF12172"/>
    </source>
</evidence>
<dbReference type="InterPro" id="IPR002878">
    <property type="entry name" value="ChsH2_C"/>
</dbReference>
<feature type="domain" description="ChsH2 rubredoxin-like zinc ribbon" evidence="2">
    <location>
        <begin position="20"/>
        <end position="54"/>
    </location>
</feature>
<accession>A0AAE2ZPZ3</accession>
<evidence type="ECO:0000313" key="4">
    <source>
        <dbReference type="Proteomes" id="UP001196509"/>
    </source>
</evidence>
<comment type="caution">
    <text evidence="3">The sequence shown here is derived from an EMBL/GenBank/DDBJ whole genome shotgun (WGS) entry which is preliminary data.</text>
</comment>
<evidence type="ECO:0000313" key="3">
    <source>
        <dbReference type="EMBL" id="MBW8638715.1"/>
    </source>
</evidence>
<name>A0AAE2ZPZ3_9HYPH</name>
<dbReference type="Pfam" id="PF01796">
    <property type="entry name" value="OB_ChsH2_C"/>
    <property type="match status" value="1"/>
</dbReference>